<feature type="region of interest" description="Disordered" evidence="1">
    <location>
        <begin position="1"/>
        <end position="37"/>
    </location>
</feature>
<feature type="compositionally biased region" description="Basic and acidic residues" evidence="1">
    <location>
        <begin position="27"/>
        <end position="37"/>
    </location>
</feature>
<evidence type="ECO:0000256" key="1">
    <source>
        <dbReference type="SAM" id="MobiDB-lite"/>
    </source>
</evidence>
<sequence>MDDTASAGAGDDDDDWQKQNDAIHAASTDHNDKMPMQTDRDSVMAAARLRMRQKLARRREAPARHPKLSPAFRHHDAIRSDENNASYSPSFEMVVDGRPSHPSSVTPSSTNDTPPTIEADEGYCDDDPIAHLTPAMDPET</sequence>
<name>A0A367L3T3_9HYPO</name>
<feature type="compositionally biased region" description="Low complexity" evidence="1">
    <location>
        <begin position="100"/>
        <end position="110"/>
    </location>
</feature>
<dbReference type="Proteomes" id="UP000253664">
    <property type="component" value="Unassembled WGS sequence"/>
</dbReference>
<dbReference type="OrthoDB" id="4927521at2759"/>
<accession>A0A367L3T3</accession>
<dbReference type="EMBL" id="LKCN02000017">
    <property type="protein sequence ID" value="RCI09093.1"/>
    <property type="molecule type" value="Genomic_DNA"/>
</dbReference>
<feature type="compositionally biased region" description="Acidic residues" evidence="1">
    <location>
        <begin position="118"/>
        <end position="127"/>
    </location>
</feature>
<proteinExistence type="predicted"/>
<comment type="caution">
    <text evidence="2">The sequence shown here is derived from an EMBL/GenBank/DDBJ whole genome shotgun (WGS) entry which is preliminary data.</text>
</comment>
<gene>
    <name evidence="2" type="ORF">L249_5064</name>
</gene>
<reference evidence="2 3" key="1">
    <citation type="journal article" date="2015" name="BMC Genomics">
        <title>Insights from the genome of Ophiocordyceps polyrhachis-furcata to pathogenicity and host specificity in insect fungi.</title>
        <authorList>
            <person name="Wichadakul D."/>
            <person name="Kobmoo N."/>
            <person name="Ingsriswang S."/>
            <person name="Tangphatsornruang S."/>
            <person name="Chantasingh D."/>
            <person name="Luangsa-ard J.J."/>
            <person name="Eurwilaichitr L."/>
        </authorList>
    </citation>
    <scope>NUCLEOTIDE SEQUENCE [LARGE SCALE GENOMIC DNA]</scope>
    <source>
        <strain evidence="2 3">BCC 54312</strain>
    </source>
</reference>
<feature type="compositionally biased region" description="Basic and acidic residues" evidence="1">
    <location>
        <begin position="73"/>
        <end position="82"/>
    </location>
</feature>
<evidence type="ECO:0000313" key="2">
    <source>
        <dbReference type="EMBL" id="RCI09093.1"/>
    </source>
</evidence>
<feature type="region of interest" description="Disordered" evidence="1">
    <location>
        <begin position="55"/>
        <end position="140"/>
    </location>
</feature>
<evidence type="ECO:0000313" key="3">
    <source>
        <dbReference type="Proteomes" id="UP000253664"/>
    </source>
</evidence>
<protein>
    <submittedName>
        <fullName evidence="2">Uncharacterized protein</fullName>
    </submittedName>
</protein>
<organism evidence="2 3">
    <name type="scientific">Ophiocordyceps polyrhachis-furcata BCC 54312</name>
    <dbReference type="NCBI Taxonomy" id="1330021"/>
    <lineage>
        <taxon>Eukaryota</taxon>
        <taxon>Fungi</taxon>
        <taxon>Dikarya</taxon>
        <taxon>Ascomycota</taxon>
        <taxon>Pezizomycotina</taxon>
        <taxon>Sordariomycetes</taxon>
        <taxon>Hypocreomycetidae</taxon>
        <taxon>Hypocreales</taxon>
        <taxon>Ophiocordycipitaceae</taxon>
        <taxon>Ophiocordyceps</taxon>
    </lineage>
</organism>
<keyword evidence="3" id="KW-1185">Reference proteome</keyword>
<dbReference type="AlphaFoldDB" id="A0A367L3T3"/>